<dbReference type="Proteomes" id="UP000024284">
    <property type="component" value="Unassembled WGS sequence"/>
</dbReference>
<dbReference type="EMBL" id="JFZA02000017">
    <property type="protein sequence ID" value="KFG89992.1"/>
    <property type="molecule type" value="Genomic_DNA"/>
</dbReference>
<protein>
    <submittedName>
        <fullName evidence="4">Transcriptional regulator, TetR family</fullName>
    </submittedName>
</protein>
<dbReference type="InterPro" id="IPR009057">
    <property type="entry name" value="Homeodomain-like_sf"/>
</dbReference>
<dbReference type="InterPro" id="IPR041674">
    <property type="entry name" value="TetR_C_22"/>
</dbReference>
<dbReference type="PATRIC" id="fig|1219045.3.peg.2205"/>
<dbReference type="Gene3D" id="1.10.357.10">
    <property type="entry name" value="Tetracycline Repressor, domain 2"/>
    <property type="match status" value="1"/>
</dbReference>
<dbReference type="SUPFAM" id="SSF46689">
    <property type="entry name" value="Homeodomain-like"/>
    <property type="match status" value="1"/>
</dbReference>
<keyword evidence="1 2" id="KW-0238">DNA-binding</keyword>
<gene>
    <name evidence="4" type="ORF">BV98_002164</name>
</gene>
<evidence type="ECO:0000313" key="4">
    <source>
        <dbReference type="EMBL" id="KFG89992.1"/>
    </source>
</evidence>
<dbReference type="eggNOG" id="COG1309">
    <property type="taxonomic scope" value="Bacteria"/>
</dbReference>
<dbReference type="STRING" id="76947.GCA_002080435_01080"/>
<accession>A0A086P9C4</accession>
<dbReference type="AlphaFoldDB" id="A0A086P9C4"/>
<feature type="domain" description="HTH tetR-type" evidence="3">
    <location>
        <begin position="11"/>
        <end position="71"/>
    </location>
</feature>
<evidence type="ECO:0000256" key="1">
    <source>
        <dbReference type="ARBA" id="ARBA00023125"/>
    </source>
</evidence>
<dbReference type="GO" id="GO:0003677">
    <property type="term" value="F:DNA binding"/>
    <property type="evidence" value="ECO:0007669"/>
    <property type="project" value="UniProtKB-UniRule"/>
</dbReference>
<dbReference type="InterPro" id="IPR001647">
    <property type="entry name" value="HTH_TetR"/>
</dbReference>
<reference evidence="4" key="1">
    <citation type="submission" date="2014-08" db="EMBL/GenBank/DDBJ databases">
        <title>Draft genome sequences of Sphingobium herbicidovorans.</title>
        <authorList>
            <person name="Gan H.M."/>
            <person name="Gan H.Y."/>
            <person name="Savka M.A."/>
        </authorList>
    </citation>
    <scope>NUCLEOTIDE SEQUENCE [LARGE SCALE GENOMIC DNA]</scope>
    <source>
        <strain evidence="4">NBRC 16415</strain>
    </source>
</reference>
<proteinExistence type="predicted"/>
<sequence>MPKKRTQERGRLRRTQMVTAARKLLFVRELDEIALTDIADAADIPKSSAYHLFPTAFDVHAAAAQEIAGELERHMRGLHLPICDGWADFVGAFIRHGARFFNDHRDAMQLLLGPKSPPAIKTVDREKSDLAISRQLVDALSKHYVLPDWISRDETFFRAIEIADLFFSLSVLRCQRITEEYVAEAVRATNAYLALYIPAILPPAEEFPLIAALGDQSR</sequence>
<evidence type="ECO:0000259" key="3">
    <source>
        <dbReference type="PROSITE" id="PS50977"/>
    </source>
</evidence>
<evidence type="ECO:0000313" key="5">
    <source>
        <dbReference type="Proteomes" id="UP000024284"/>
    </source>
</evidence>
<keyword evidence="5" id="KW-1185">Reference proteome</keyword>
<organism evidence="4 5">
    <name type="scientific">Sphingobium herbicidovorans (strain ATCC 700291 / DSM 11019 / CCUG 56400 / KCTC 2939 / LMG 18315 / NBRC 16415 / MH)</name>
    <name type="common">Sphingomonas herbicidovorans</name>
    <dbReference type="NCBI Taxonomy" id="1219045"/>
    <lineage>
        <taxon>Bacteria</taxon>
        <taxon>Pseudomonadati</taxon>
        <taxon>Pseudomonadota</taxon>
        <taxon>Alphaproteobacteria</taxon>
        <taxon>Sphingomonadales</taxon>
        <taxon>Sphingomonadaceae</taxon>
        <taxon>Sphingobium</taxon>
    </lineage>
</organism>
<comment type="caution">
    <text evidence="4">The sequence shown here is derived from an EMBL/GenBank/DDBJ whole genome shotgun (WGS) entry which is preliminary data.</text>
</comment>
<dbReference type="Pfam" id="PF17928">
    <property type="entry name" value="TetR_C_22"/>
    <property type="match status" value="1"/>
</dbReference>
<dbReference type="PROSITE" id="PS50977">
    <property type="entry name" value="HTH_TETR_2"/>
    <property type="match status" value="1"/>
</dbReference>
<name>A0A086P9C4_SPHHM</name>
<feature type="DNA-binding region" description="H-T-H motif" evidence="2">
    <location>
        <begin position="34"/>
        <end position="53"/>
    </location>
</feature>
<evidence type="ECO:0000256" key="2">
    <source>
        <dbReference type="PROSITE-ProRule" id="PRU00335"/>
    </source>
</evidence>